<dbReference type="Proteomes" id="UP000322225">
    <property type="component" value="Chromosome 9"/>
</dbReference>
<evidence type="ECO:0000313" key="1">
    <source>
        <dbReference type="EMBL" id="WWD20933.1"/>
    </source>
</evidence>
<protein>
    <submittedName>
        <fullName evidence="1">Uncharacterized protein</fullName>
    </submittedName>
</protein>
<gene>
    <name evidence="1" type="ORF">CI109_105411</name>
</gene>
<keyword evidence="2" id="KW-1185">Reference proteome</keyword>
<reference evidence="1" key="1">
    <citation type="submission" date="2017-08" db="EMBL/GenBank/DDBJ databases">
        <authorList>
            <person name="Cuomo C."/>
            <person name="Billmyre B."/>
            <person name="Heitman J."/>
        </authorList>
    </citation>
    <scope>NUCLEOTIDE SEQUENCE</scope>
    <source>
        <strain evidence="1">CBS 12478</strain>
    </source>
</reference>
<organism evidence="1 2">
    <name type="scientific">Kwoniella shandongensis</name>
    <dbReference type="NCBI Taxonomy" id="1734106"/>
    <lineage>
        <taxon>Eukaryota</taxon>
        <taxon>Fungi</taxon>
        <taxon>Dikarya</taxon>
        <taxon>Basidiomycota</taxon>
        <taxon>Agaricomycotina</taxon>
        <taxon>Tremellomycetes</taxon>
        <taxon>Tremellales</taxon>
        <taxon>Cryptococcaceae</taxon>
        <taxon>Kwoniella</taxon>
    </lineage>
</organism>
<dbReference type="AlphaFoldDB" id="A0A5M6BQJ3"/>
<sequence>MLVKQLLFVLTISHVALAYQRAYAVETCEPSQPCTWMYENTEDPDNPIVANGYCAPDGYCGDDGARCDSEDECYNHCASGICGGEGAACDSDQPFEHGQTTVTCAPDQGLQCNFGEESGTCGPAPPPPQPSGMKKRALRSTYPYKQFKYHPGAKSVKKRAGHHFYK</sequence>
<proteinExistence type="predicted"/>
<dbReference type="KEGG" id="ksn:43592574"/>
<dbReference type="GeneID" id="43592574"/>
<accession>A0A5M6BQJ3</accession>
<reference evidence="1" key="2">
    <citation type="submission" date="2024-01" db="EMBL/GenBank/DDBJ databases">
        <title>Comparative genomics of Cryptococcus and Kwoniella reveals pathogenesis evolution and contrasting modes of karyotype evolution via chromosome fusion or intercentromeric recombination.</title>
        <authorList>
            <person name="Coelho M.A."/>
            <person name="David-Palma M."/>
            <person name="Shea T."/>
            <person name="Bowers K."/>
            <person name="McGinley-Smith S."/>
            <person name="Mohammad A.W."/>
            <person name="Gnirke A."/>
            <person name="Yurkov A.M."/>
            <person name="Nowrousian M."/>
            <person name="Sun S."/>
            <person name="Cuomo C.A."/>
            <person name="Heitman J."/>
        </authorList>
    </citation>
    <scope>NUCLEOTIDE SEQUENCE</scope>
    <source>
        <strain evidence="1">CBS 12478</strain>
    </source>
</reference>
<dbReference type="OrthoDB" id="439917at2759"/>
<dbReference type="EMBL" id="CP144059">
    <property type="protein sequence ID" value="WWD20933.1"/>
    <property type="molecule type" value="Genomic_DNA"/>
</dbReference>
<dbReference type="RefSeq" id="XP_031857300.1">
    <property type="nucleotide sequence ID" value="XM_032008402.1"/>
</dbReference>
<name>A0A5M6BQJ3_9TREE</name>
<evidence type="ECO:0000313" key="2">
    <source>
        <dbReference type="Proteomes" id="UP000322225"/>
    </source>
</evidence>